<evidence type="ECO:0000256" key="7">
    <source>
        <dbReference type="ARBA" id="ARBA00022989"/>
    </source>
</evidence>
<gene>
    <name evidence="12" type="ORF">VNI00_002273</name>
</gene>
<evidence type="ECO:0008006" key="14">
    <source>
        <dbReference type="Google" id="ProtNLM"/>
    </source>
</evidence>
<evidence type="ECO:0000256" key="11">
    <source>
        <dbReference type="ARBA" id="ARBA00023136"/>
    </source>
</evidence>
<evidence type="ECO:0000256" key="8">
    <source>
        <dbReference type="ARBA" id="ARBA00023002"/>
    </source>
</evidence>
<keyword evidence="10" id="KW-0503">Monooxygenase</keyword>
<accession>A0AAW0E463</accession>
<evidence type="ECO:0000256" key="4">
    <source>
        <dbReference type="ARBA" id="ARBA00022617"/>
    </source>
</evidence>
<dbReference type="GO" id="GO:0046872">
    <property type="term" value="F:metal ion binding"/>
    <property type="evidence" value="ECO:0007669"/>
    <property type="project" value="UniProtKB-KW"/>
</dbReference>
<evidence type="ECO:0000256" key="10">
    <source>
        <dbReference type="ARBA" id="ARBA00023033"/>
    </source>
</evidence>
<keyword evidence="5" id="KW-0812">Transmembrane</keyword>
<evidence type="ECO:0000256" key="3">
    <source>
        <dbReference type="ARBA" id="ARBA00010617"/>
    </source>
</evidence>
<keyword evidence="4" id="KW-0349">Heme</keyword>
<evidence type="ECO:0000313" key="12">
    <source>
        <dbReference type="EMBL" id="KAK7058637.1"/>
    </source>
</evidence>
<evidence type="ECO:0000313" key="13">
    <source>
        <dbReference type="Proteomes" id="UP001383192"/>
    </source>
</evidence>
<evidence type="ECO:0000256" key="1">
    <source>
        <dbReference type="ARBA" id="ARBA00001971"/>
    </source>
</evidence>
<protein>
    <recommendedName>
        <fullName evidence="14">Cytochrome P450</fullName>
    </recommendedName>
</protein>
<evidence type="ECO:0000256" key="6">
    <source>
        <dbReference type="ARBA" id="ARBA00022723"/>
    </source>
</evidence>
<proteinExistence type="inferred from homology"/>
<reference evidence="12 13" key="1">
    <citation type="submission" date="2024-01" db="EMBL/GenBank/DDBJ databases">
        <title>A draft genome for a cacao thread blight-causing isolate of Paramarasmius palmivorus.</title>
        <authorList>
            <person name="Baruah I.K."/>
            <person name="Bukari Y."/>
            <person name="Amoako-Attah I."/>
            <person name="Meinhardt L.W."/>
            <person name="Bailey B.A."/>
            <person name="Cohen S.P."/>
        </authorList>
    </citation>
    <scope>NUCLEOTIDE SEQUENCE [LARGE SCALE GENOMIC DNA]</scope>
    <source>
        <strain evidence="12 13">GH-12</strain>
    </source>
</reference>
<keyword evidence="6" id="KW-0479">Metal-binding</keyword>
<keyword evidence="13" id="KW-1185">Reference proteome</keyword>
<name>A0AAW0E463_9AGAR</name>
<dbReference type="PANTHER" id="PTHR46206">
    <property type="entry name" value="CYTOCHROME P450"/>
    <property type="match status" value="1"/>
</dbReference>
<dbReference type="GO" id="GO:0016020">
    <property type="term" value="C:membrane"/>
    <property type="evidence" value="ECO:0007669"/>
    <property type="project" value="UniProtKB-SubCell"/>
</dbReference>
<comment type="cofactor">
    <cofactor evidence="1">
        <name>heme</name>
        <dbReference type="ChEBI" id="CHEBI:30413"/>
    </cofactor>
</comment>
<dbReference type="EMBL" id="JAYKXP010000005">
    <property type="protein sequence ID" value="KAK7058637.1"/>
    <property type="molecule type" value="Genomic_DNA"/>
</dbReference>
<organism evidence="12 13">
    <name type="scientific">Paramarasmius palmivorus</name>
    <dbReference type="NCBI Taxonomy" id="297713"/>
    <lineage>
        <taxon>Eukaryota</taxon>
        <taxon>Fungi</taxon>
        <taxon>Dikarya</taxon>
        <taxon>Basidiomycota</taxon>
        <taxon>Agaricomycotina</taxon>
        <taxon>Agaricomycetes</taxon>
        <taxon>Agaricomycetidae</taxon>
        <taxon>Agaricales</taxon>
        <taxon>Marasmiineae</taxon>
        <taxon>Marasmiaceae</taxon>
        <taxon>Paramarasmius</taxon>
    </lineage>
</organism>
<dbReference type="Proteomes" id="UP001383192">
    <property type="component" value="Unassembled WGS sequence"/>
</dbReference>
<comment type="subcellular location">
    <subcellularLocation>
        <location evidence="2">Membrane</location>
    </subcellularLocation>
</comment>
<evidence type="ECO:0000256" key="9">
    <source>
        <dbReference type="ARBA" id="ARBA00023004"/>
    </source>
</evidence>
<comment type="similarity">
    <text evidence="3">Belongs to the cytochrome P450 family.</text>
</comment>
<dbReference type="PANTHER" id="PTHR46206:SF5">
    <property type="entry name" value="P450, PUTATIVE (EUROFUNG)-RELATED"/>
    <property type="match status" value="1"/>
</dbReference>
<keyword evidence="8" id="KW-0560">Oxidoreductase</keyword>
<evidence type="ECO:0000256" key="5">
    <source>
        <dbReference type="ARBA" id="ARBA00022692"/>
    </source>
</evidence>
<dbReference type="GO" id="GO:0004497">
    <property type="term" value="F:monooxygenase activity"/>
    <property type="evidence" value="ECO:0007669"/>
    <property type="project" value="UniProtKB-KW"/>
</dbReference>
<keyword evidence="11" id="KW-0472">Membrane</keyword>
<evidence type="ECO:0000256" key="2">
    <source>
        <dbReference type="ARBA" id="ARBA00004370"/>
    </source>
</evidence>
<dbReference type="AlphaFoldDB" id="A0AAW0E463"/>
<comment type="caution">
    <text evidence="12">The sequence shown here is derived from an EMBL/GenBank/DDBJ whole genome shotgun (WGS) entry which is preliminary data.</text>
</comment>
<keyword evidence="7" id="KW-1133">Transmembrane helix</keyword>
<keyword evidence="9" id="KW-0408">Iron</keyword>
<sequence length="172" mass="19386">MAQLPVVAVCTLIALVLATTWRRYRARMVLLDRIPTVGHSGFFSSYISAYKFLKHGAAIVQEGCDKIPLMDKWIVIISNVDMIEDFYRASESQLSLQEAFRATFHADLVLGKQPGQDPYHVGVIQGTLTRNIGAKFPEIYDELLAAFNDELPPTDGQFAHYQIITIRRRAQS</sequence>